<evidence type="ECO:0000259" key="6">
    <source>
        <dbReference type="PROSITE" id="PS50262"/>
    </source>
</evidence>
<feature type="transmembrane region" description="Helical" evidence="5">
    <location>
        <begin position="143"/>
        <end position="161"/>
    </location>
</feature>
<feature type="transmembrane region" description="Helical" evidence="5">
    <location>
        <begin position="56"/>
        <end position="78"/>
    </location>
</feature>
<dbReference type="PANTHER" id="PTHR46709:SF5">
    <property type="entry name" value="G-PROTEIN COUPLED RECEPTORS FAMILY 1 PROFILE DOMAIN-CONTAINING PROTEIN"/>
    <property type="match status" value="1"/>
</dbReference>
<dbReference type="PANTHER" id="PTHR46709">
    <property type="entry name" value="PROTEIN CBG23488-RELATED"/>
    <property type="match status" value="1"/>
</dbReference>
<evidence type="ECO:0000256" key="1">
    <source>
        <dbReference type="ARBA" id="ARBA00004370"/>
    </source>
</evidence>
<gene>
    <name evidence="7" type="ORF">QR680_001120</name>
</gene>
<keyword evidence="2 5" id="KW-0812">Transmembrane</keyword>
<evidence type="ECO:0000256" key="3">
    <source>
        <dbReference type="ARBA" id="ARBA00022989"/>
    </source>
</evidence>
<name>A0AA39GX47_9BILA</name>
<feature type="transmembrane region" description="Helical" evidence="5">
    <location>
        <begin position="293"/>
        <end position="312"/>
    </location>
</feature>
<comment type="subcellular location">
    <subcellularLocation>
        <location evidence="1">Membrane</location>
    </subcellularLocation>
</comment>
<feature type="transmembrane region" description="Helical" evidence="5">
    <location>
        <begin position="23"/>
        <end position="44"/>
    </location>
</feature>
<evidence type="ECO:0000256" key="5">
    <source>
        <dbReference type="SAM" id="Phobius"/>
    </source>
</evidence>
<keyword evidence="3 5" id="KW-1133">Transmembrane helix</keyword>
<evidence type="ECO:0000313" key="8">
    <source>
        <dbReference type="Proteomes" id="UP001175271"/>
    </source>
</evidence>
<protein>
    <recommendedName>
        <fullName evidence="6">G-protein coupled receptors family 1 profile domain-containing protein</fullName>
    </recommendedName>
</protein>
<dbReference type="CDD" id="cd14978">
    <property type="entry name" value="7tmA_FMRFamide_R-like"/>
    <property type="match status" value="1"/>
</dbReference>
<proteinExistence type="predicted"/>
<comment type="caution">
    <text evidence="7">The sequence shown here is derived from an EMBL/GenBank/DDBJ whole genome shotgun (WGS) entry which is preliminary data.</text>
</comment>
<feature type="transmembrane region" description="Helical" evidence="5">
    <location>
        <begin position="196"/>
        <end position="220"/>
    </location>
</feature>
<accession>A0AA39GX47</accession>
<dbReference type="Gene3D" id="1.20.1070.10">
    <property type="entry name" value="Rhodopsin 7-helix transmembrane proteins"/>
    <property type="match status" value="1"/>
</dbReference>
<dbReference type="InterPro" id="IPR017452">
    <property type="entry name" value="GPCR_Rhodpsn_7TM"/>
</dbReference>
<organism evidence="7 8">
    <name type="scientific">Steinernema hermaphroditum</name>
    <dbReference type="NCBI Taxonomy" id="289476"/>
    <lineage>
        <taxon>Eukaryota</taxon>
        <taxon>Metazoa</taxon>
        <taxon>Ecdysozoa</taxon>
        <taxon>Nematoda</taxon>
        <taxon>Chromadorea</taxon>
        <taxon>Rhabditida</taxon>
        <taxon>Tylenchina</taxon>
        <taxon>Panagrolaimomorpha</taxon>
        <taxon>Strongyloidoidea</taxon>
        <taxon>Steinernematidae</taxon>
        <taxon>Steinernema</taxon>
    </lineage>
</organism>
<feature type="transmembrane region" description="Helical" evidence="5">
    <location>
        <begin position="98"/>
        <end position="122"/>
    </location>
</feature>
<dbReference type="GO" id="GO:0016020">
    <property type="term" value="C:membrane"/>
    <property type="evidence" value="ECO:0007669"/>
    <property type="project" value="UniProtKB-SubCell"/>
</dbReference>
<evidence type="ECO:0000313" key="7">
    <source>
        <dbReference type="EMBL" id="KAK0395106.1"/>
    </source>
</evidence>
<reference evidence="7" key="1">
    <citation type="submission" date="2023-06" db="EMBL/GenBank/DDBJ databases">
        <title>Genomic analysis of the entomopathogenic nematode Steinernema hermaphroditum.</title>
        <authorList>
            <person name="Schwarz E.M."/>
            <person name="Heppert J.K."/>
            <person name="Baniya A."/>
            <person name="Schwartz H.T."/>
            <person name="Tan C.-H."/>
            <person name="Antoshechkin I."/>
            <person name="Sternberg P.W."/>
            <person name="Goodrich-Blair H."/>
            <person name="Dillman A.R."/>
        </authorList>
    </citation>
    <scope>NUCLEOTIDE SEQUENCE</scope>
    <source>
        <strain evidence="7">PS9179</strain>
        <tissue evidence="7">Whole animal</tissue>
    </source>
</reference>
<evidence type="ECO:0000256" key="4">
    <source>
        <dbReference type="ARBA" id="ARBA00023136"/>
    </source>
</evidence>
<dbReference type="SUPFAM" id="SSF81321">
    <property type="entry name" value="Family A G protein-coupled receptor-like"/>
    <property type="match status" value="1"/>
</dbReference>
<feature type="transmembrane region" description="Helical" evidence="5">
    <location>
        <begin position="249"/>
        <end position="273"/>
    </location>
</feature>
<evidence type="ECO:0000256" key="2">
    <source>
        <dbReference type="ARBA" id="ARBA00022692"/>
    </source>
</evidence>
<feature type="domain" description="G-protein coupled receptors family 1 profile" evidence="6">
    <location>
        <begin position="30"/>
        <end position="309"/>
    </location>
</feature>
<keyword evidence="8" id="KW-1185">Reference proteome</keyword>
<dbReference type="EMBL" id="JAUCMV010000005">
    <property type="protein sequence ID" value="KAK0395106.1"/>
    <property type="molecule type" value="Genomic_DNA"/>
</dbReference>
<dbReference type="Proteomes" id="UP001175271">
    <property type="component" value="Unassembled WGS sequence"/>
</dbReference>
<sequence length="420" mass="48007">MSADAAEQIDWQCEVPVSIDRRWYLVAVAGTSLSLVSLVCNILIARVLLTRSHSHFFFLGLLAVSDSFLSFCYGPVIAMDVIKNRLQIVWLTRLWWSYIGTLLALCHVSMTFSSFLIILATIERYLITERSRLLQCFRRNRPQSAFFMFIAAVLLRGTAFFEVELAKNANCTGLTEYEPVLTPLVDTWIYGTLFRFYVRNIVTVFIPFVLLAFLNVRIVYTLRIQQRTAAMFRFGHSDHKKKVRSATTLLVLIVCSYLMANFVNVVVTAWEYIDIHSTQTEEYYDVYEFLTDLVSVLYIFVCATRLVVYLVCNMELREAFRESLYRADKKAAAVRVYSFKTSTKPKKRMVQVGTEFDHVVIAIAKPWLVARGTSAKEREPMRDDILSNSSSSPVLEMSEPMIIANANTMSPGHLHKSASS</sequence>
<keyword evidence="4 5" id="KW-0472">Membrane</keyword>
<dbReference type="PROSITE" id="PS50262">
    <property type="entry name" value="G_PROTEIN_RECEP_F1_2"/>
    <property type="match status" value="1"/>
</dbReference>
<dbReference type="AlphaFoldDB" id="A0AA39GX47"/>